<dbReference type="RefSeq" id="WP_191249759.1">
    <property type="nucleotide sequence ID" value="NZ_BNCI01000001.1"/>
</dbReference>
<sequence length="89" mass="9771">MGRQAFRYNHFILLAEDKPGTLISVLNRFEATCSQLVSITAKHVAGTDSLAIRIIDDKLDDLEARSIVSTLKSDNGIRSAELEQVIKAA</sequence>
<organism evidence="1 2">
    <name type="scientific">Kordiimonas sediminis</name>
    <dbReference type="NCBI Taxonomy" id="1735581"/>
    <lineage>
        <taxon>Bacteria</taxon>
        <taxon>Pseudomonadati</taxon>
        <taxon>Pseudomonadota</taxon>
        <taxon>Alphaproteobacteria</taxon>
        <taxon>Kordiimonadales</taxon>
        <taxon>Kordiimonadaceae</taxon>
        <taxon>Kordiimonas</taxon>
    </lineage>
</organism>
<accession>A0A919E499</accession>
<dbReference type="Proteomes" id="UP000630923">
    <property type="component" value="Unassembled WGS sequence"/>
</dbReference>
<gene>
    <name evidence="1" type="ORF">GCM10017044_02620</name>
</gene>
<keyword evidence="2" id="KW-1185">Reference proteome</keyword>
<dbReference type="EMBL" id="BNCI01000001">
    <property type="protein sequence ID" value="GHF12179.1"/>
    <property type="molecule type" value="Genomic_DNA"/>
</dbReference>
<evidence type="ECO:0000313" key="1">
    <source>
        <dbReference type="EMBL" id="GHF12179.1"/>
    </source>
</evidence>
<evidence type="ECO:0008006" key="3">
    <source>
        <dbReference type="Google" id="ProtNLM"/>
    </source>
</evidence>
<protein>
    <recommendedName>
        <fullName evidence="3">ACT domain-containing protein</fullName>
    </recommendedName>
</protein>
<proteinExistence type="predicted"/>
<evidence type="ECO:0000313" key="2">
    <source>
        <dbReference type="Proteomes" id="UP000630923"/>
    </source>
</evidence>
<reference evidence="1" key="2">
    <citation type="submission" date="2020-09" db="EMBL/GenBank/DDBJ databases">
        <authorList>
            <person name="Sun Q."/>
            <person name="Kim S."/>
        </authorList>
    </citation>
    <scope>NUCLEOTIDE SEQUENCE</scope>
    <source>
        <strain evidence="1">KCTC 42590</strain>
    </source>
</reference>
<comment type="caution">
    <text evidence="1">The sequence shown here is derived from an EMBL/GenBank/DDBJ whole genome shotgun (WGS) entry which is preliminary data.</text>
</comment>
<dbReference type="AlphaFoldDB" id="A0A919E499"/>
<name>A0A919E499_9PROT</name>
<reference evidence="1" key="1">
    <citation type="journal article" date="2014" name="Int. J. Syst. Evol. Microbiol.">
        <title>Complete genome sequence of Corynebacterium casei LMG S-19264T (=DSM 44701T), isolated from a smear-ripened cheese.</title>
        <authorList>
            <consortium name="US DOE Joint Genome Institute (JGI-PGF)"/>
            <person name="Walter F."/>
            <person name="Albersmeier A."/>
            <person name="Kalinowski J."/>
            <person name="Ruckert C."/>
        </authorList>
    </citation>
    <scope>NUCLEOTIDE SEQUENCE</scope>
    <source>
        <strain evidence="1">KCTC 42590</strain>
    </source>
</reference>